<feature type="transmembrane region" description="Helical" evidence="7">
    <location>
        <begin position="150"/>
        <end position="171"/>
    </location>
</feature>
<dbReference type="RefSeq" id="WP_091552855.1">
    <property type="nucleotide sequence ID" value="NZ_FNPH01000002.1"/>
</dbReference>
<keyword evidence="5 7" id="KW-1133">Transmembrane helix</keyword>
<dbReference type="InterPro" id="IPR000515">
    <property type="entry name" value="MetI-like"/>
</dbReference>
<feature type="transmembrane region" description="Helical" evidence="7">
    <location>
        <begin position="54"/>
        <end position="79"/>
    </location>
</feature>
<evidence type="ECO:0000256" key="1">
    <source>
        <dbReference type="ARBA" id="ARBA00004651"/>
    </source>
</evidence>
<proteinExistence type="inferred from homology"/>
<dbReference type="InterPro" id="IPR050809">
    <property type="entry name" value="UgpAE/MalFG_permease"/>
</dbReference>
<keyword evidence="11" id="KW-1185">Reference proteome</keyword>
<accession>A0A1H3JER5</accession>
<keyword evidence="2 7" id="KW-0813">Transport</keyword>
<keyword evidence="4 7" id="KW-0812">Transmembrane</keyword>
<gene>
    <name evidence="10" type="ORF">SAMN05444365_10283</name>
</gene>
<dbReference type="PROSITE" id="PS50928">
    <property type="entry name" value="ABC_TM1"/>
    <property type="match status" value="1"/>
</dbReference>
<dbReference type="GO" id="GO:0005886">
    <property type="term" value="C:plasma membrane"/>
    <property type="evidence" value="ECO:0007669"/>
    <property type="project" value="UniProtKB-SubCell"/>
</dbReference>
<reference evidence="11" key="1">
    <citation type="submission" date="2016-10" db="EMBL/GenBank/DDBJ databases">
        <authorList>
            <person name="Varghese N."/>
            <person name="Submissions S."/>
        </authorList>
    </citation>
    <scope>NUCLEOTIDE SEQUENCE [LARGE SCALE GENOMIC DNA]</scope>
    <source>
        <strain evidence="11">DSM 45245</strain>
    </source>
</reference>
<dbReference type="CDD" id="cd06261">
    <property type="entry name" value="TM_PBP2"/>
    <property type="match status" value="1"/>
</dbReference>
<dbReference type="PANTHER" id="PTHR43227:SF11">
    <property type="entry name" value="BLL4140 PROTEIN"/>
    <property type="match status" value="1"/>
</dbReference>
<dbReference type="Pfam" id="PF00528">
    <property type="entry name" value="BPD_transp_1"/>
    <property type="match status" value="1"/>
</dbReference>
<comment type="similarity">
    <text evidence="7">Belongs to the binding-protein-dependent transport system permease family.</text>
</comment>
<protein>
    <submittedName>
        <fullName evidence="10">Carbohydrate ABC transporter membrane protein 1, CUT1 family</fullName>
    </submittedName>
</protein>
<dbReference type="GO" id="GO:0055085">
    <property type="term" value="P:transmembrane transport"/>
    <property type="evidence" value="ECO:0007669"/>
    <property type="project" value="InterPro"/>
</dbReference>
<feature type="transmembrane region" description="Helical" evidence="7">
    <location>
        <begin position="306"/>
        <end position="327"/>
    </location>
</feature>
<organism evidence="10 11">
    <name type="scientific">Micromonospora pattaloongensis</name>
    <dbReference type="NCBI Taxonomy" id="405436"/>
    <lineage>
        <taxon>Bacteria</taxon>
        <taxon>Bacillati</taxon>
        <taxon>Actinomycetota</taxon>
        <taxon>Actinomycetes</taxon>
        <taxon>Micromonosporales</taxon>
        <taxon>Micromonosporaceae</taxon>
        <taxon>Micromonospora</taxon>
    </lineage>
</organism>
<name>A0A1H3JER5_9ACTN</name>
<sequence length="347" mass="37377">MPRSADSAFGAARGPAGGVRPAPSPATAGSPAAVAVVPPADGGRRWLSSRGWGTILIFLTPALLLFGLLVIAPIALAAYTSLLDWNGFRGTEEFIGLENFRRLLEDEVFVGDLRRGLILIVLSVTVQLPLALGLALLLNQPIRGRAVYRVMFFAPYVLAEVITAVLFQMVLSPNAGLANQVLSGIGLGGLAEEWLSNTSTVLYAVFVVITWKYFGFYMILFLAARQSIPAEIIEAAAVDGATGWNTFRHVTLPLLGPTIRIAVFLSIIGTIQLFDAVWVLTEGGPVNASETMAITMYRYGFESFEVGYASAISIAMFLISLVFALLYQRFVLRRDMEGAVTVIGGKR</sequence>
<dbReference type="EMBL" id="FNPH01000002">
    <property type="protein sequence ID" value="SDY38402.1"/>
    <property type="molecule type" value="Genomic_DNA"/>
</dbReference>
<evidence type="ECO:0000256" key="6">
    <source>
        <dbReference type="ARBA" id="ARBA00023136"/>
    </source>
</evidence>
<feature type="transmembrane region" description="Helical" evidence="7">
    <location>
        <begin position="261"/>
        <end position="280"/>
    </location>
</feature>
<feature type="transmembrane region" description="Helical" evidence="7">
    <location>
        <begin position="117"/>
        <end position="138"/>
    </location>
</feature>
<evidence type="ECO:0000259" key="9">
    <source>
        <dbReference type="PROSITE" id="PS50928"/>
    </source>
</evidence>
<keyword evidence="6 7" id="KW-0472">Membrane</keyword>
<feature type="region of interest" description="Disordered" evidence="8">
    <location>
        <begin position="1"/>
        <end position="30"/>
    </location>
</feature>
<dbReference type="SUPFAM" id="SSF161098">
    <property type="entry name" value="MetI-like"/>
    <property type="match status" value="1"/>
</dbReference>
<evidence type="ECO:0000313" key="10">
    <source>
        <dbReference type="EMBL" id="SDY38402.1"/>
    </source>
</evidence>
<dbReference type="Gene3D" id="1.10.3720.10">
    <property type="entry name" value="MetI-like"/>
    <property type="match status" value="1"/>
</dbReference>
<comment type="subcellular location">
    <subcellularLocation>
        <location evidence="1 7">Cell membrane</location>
        <topology evidence="1 7">Multi-pass membrane protein</topology>
    </subcellularLocation>
</comment>
<dbReference type="PANTHER" id="PTHR43227">
    <property type="entry name" value="BLL4140 PROTEIN"/>
    <property type="match status" value="1"/>
</dbReference>
<evidence type="ECO:0000256" key="3">
    <source>
        <dbReference type="ARBA" id="ARBA00022475"/>
    </source>
</evidence>
<dbReference type="OrthoDB" id="9805974at2"/>
<feature type="transmembrane region" description="Helical" evidence="7">
    <location>
        <begin position="201"/>
        <end position="223"/>
    </location>
</feature>
<feature type="compositionally biased region" description="Low complexity" evidence="8">
    <location>
        <begin position="7"/>
        <end position="30"/>
    </location>
</feature>
<evidence type="ECO:0000256" key="5">
    <source>
        <dbReference type="ARBA" id="ARBA00022989"/>
    </source>
</evidence>
<evidence type="ECO:0000256" key="8">
    <source>
        <dbReference type="SAM" id="MobiDB-lite"/>
    </source>
</evidence>
<dbReference type="InterPro" id="IPR035906">
    <property type="entry name" value="MetI-like_sf"/>
</dbReference>
<evidence type="ECO:0000256" key="2">
    <source>
        <dbReference type="ARBA" id="ARBA00022448"/>
    </source>
</evidence>
<evidence type="ECO:0000313" key="11">
    <source>
        <dbReference type="Proteomes" id="UP000242415"/>
    </source>
</evidence>
<feature type="domain" description="ABC transmembrane type-1" evidence="9">
    <location>
        <begin position="113"/>
        <end position="327"/>
    </location>
</feature>
<dbReference type="AlphaFoldDB" id="A0A1H3JER5"/>
<dbReference type="Proteomes" id="UP000242415">
    <property type="component" value="Unassembled WGS sequence"/>
</dbReference>
<dbReference type="STRING" id="405436.SAMN05444365_10283"/>
<evidence type="ECO:0000256" key="7">
    <source>
        <dbReference type="RuleBase" id="RU363032"/>
    </source>
</evidence>
<evidence type="ECO:0000256" key="4">
    <source>
        <dbReference type="ARBA" id="ARBA00022692"/>
    </source>
</evidence>
<keyword evidence="3" id="KW-1003">Cell membrane</keyword>